<dbReference type="KEGG" id="hen:HPSNT_07955"/>
<dbReference type="AlphaFoldDB" id="G2MCU1"/>
<dbReference type="HOGENOM" id="CLU_3118579_0_0_7"/>
<protein>
    <submittedName>
        <fullName evidence="1">Uncharacterized protein</fullName>
    </submittedName>
</protein>
<name>G2MCU1_HELPX</name>
<organism evidence="1 2">
    <name type="scientific">Helicobacter pylori SNT49</name>
    <dbReference type="NCBI Taxonomy" id="1055530"/>
    <lineage>
        <taxon>Bacteria</taxon>
        <taxon>Pseudomonadati</taxon>
        <taxon>Campylobacterota</taxon>
        <taxon>Epsilonproteobacteria</taxon>
        <taxon>Campylobacterales</taxon>
        <taxon>Helicobacteraceae</taxon>
        <taxon>Helicobacter</taxon>
    </lineage>
</organism>
<gene>
    <name evidence="1" type="ORF">HPSNT_07955</name>
</gene>
<reference evidence="1 2" key="1">
    <citation type="submission" date="2011-08" db="EMBL/GenBank/DDBJ databases">
        <authorList>
            <person name="Kersulyte D."/>
            <person name="Choudhury A."/>
            <person name="Mukhopadhyay A.K."/>
            <person name="Nair G.B."/>
            <person name="Berg D.E."/>
        </authorList>
    </citation>
    <scope>NUCLEOTIDE SEQUENCE [LARGE SCALE GENOMIC DNA]</scope>
    <source>
        <strain evidence="2">SNT49</strain>
    </source>
</reference>
<proteinExistence type="predicted"/>
<sequence>MLKTLKTLATKIKEWQQPLQLAFEGIDCLEHGVSGLNAFRIGFISPLSGD</sequence>
<accession>G2MCU1</accession>
<dbReference type="EMBL" id="CP002983">
    <property type="protein sequence ID" value="AEN17708.1"/>
    <property type="molecule type" value="Genomic_DNA"/>
</dbReference>
<evidence type="ECO:0000313" key="1">
    <source>
        <dbReference type="EMBL" id="AEN17708.1"/>
    </source>
</evidence>
<dbReference type="Proteomes" id="UP000008534">
    <property type="component" value="Chromosome"/>
</dbReference>
<evidence type="ECO:0000313" key="2">
    <source>
        <dbReference type="Proteomes" id="UP000008534"/>
    </source>
</evidence>